<dbReference type="PROSITE" id="PS00517">
    <property type="entry name" value="RNASE_3_1"/>
    <property type="match status" value="1"/>
</dbReference>
<dbReference type="SMART" id="SM00535">
    <property type="entry name" value="RIBOc"/>
    <property type="match status" value="1"/>
</dbReference>
<dbReference type="FunFam" id="3.30.160.20:FF:000003">
    <property type="entry name" value="Ribonuclease 3"/>
    <property type="match status" value="1"/>
</dbReference>
<dbReference type="PROSITE" id="PS50142">
    <property type="entry name" value="RNASE_3_2"/>
    <property type="match status" value="1"/>
</dbReference>
<dbReference type="SUPFAM" id="SSF54768">
    <property type="entry name" value="dsRNA-binding domain-like"/>
    <property type="match status" value="1"/>
</dbReference>
<dbReference type="Gene3D" id="3.30.160.20">
    <property type="match status" value="1"/>
</dbReference>
<reference evidence="18 19" key="1">
    <citation type="submission" date="2018-08" db="EMBL/GenBank/DDBJ databases">
        <title>Thalassotalea euphylliae genome.</title>
        <authorList>
            <person name="Summers S."/>
            <person name="Rice S.A."/>
            <person name="Freckelton M.L."/>
            <person name="Nedved B.T."/>
            <person name="Hadfield M.G."/>
        </authorList>
    </citation>
    <scope>NUCLEOTIDE SEQUENCE [LARGE SCALE GENOMIC DNA]</scope>
    <source>
        <strain evidence="18 19">H1</strain>
    </source>
</reference>
<feature type="binding site" evidence="15">
    <location>
        <position position="43"/>
    </location>
    <ligand>
        <name>Mg(2+)</name>
        <dbReference type="ChEBI" id="CHEBI:18420"/>
    </ligand>
</feature>
<accession>A0A3E0TWF1</accession>
<evidence type="ECO:0000256" key="10">
    <source>
        <dbReference type="ARBA" id="ARBA00022723"/>
    </source>
</evidence>
<dbReference type="PANTHER" id="PTHR11207:SF0">
    <property type="entry name" value="RIBONUCLEASE 3"/>
    <property type="match status" value="1"/>
</dbReference>
<dbReference type="SUPFAM" id="SSF69065">
    <property type="entry name" value="RNase III domain-like"/>
    <property type="match status" value="1"/>
</dbReference>
<gene>
    <name evidence="15" type="primary">rnc</name>
    <name evidence="18" type="ORF">DXX93_03775</name>
</gene>
<dbReference type="Pfam" id="PF00035">
    <property type="entry name" value="dsrm"/>
    <property type="match status" value="1"/>
</dbReference>
<evidence type="ECO:0000256" key="11">
    <source>
        <dbReference type="ARBA" id="ARBA00022759"/>
    </source>
</evidence>
<dbReference type="GO" id="GO:0019843">
    <property type="term" value="F:rRNA binding"/>
    <property type="evidence" value="ECO:0007669"/>
    <property type="project" value="UniProtKB-KW"/>
</dbReference>
<evidence type="ECO:0000256" key="4">
    <source>
        <dbReference type="ARBA" id="ARBA00011738"/>
    </source>
</evidence>
<evidence type="ECO:0000256" key="9">
    <source>
        <dbReference type="ARBA" id="ARBA00022722"/>
    </source>
</evidence>
<comment type="cofactor">
    <cofactor evidence="15">
        <name>Mg(2+)</name>
        <dbReference type="ChEBI" id="CHEBI:18420"/>
    </cofactor>
</comment>
<evidence type="ECO:0000256" key="13">
    <source>
        <dbReference type="ARBA" id="ARBA00022842"/>
    </source>
</evidence>
<dbReference type="Proteomes" id="UP000256478">
    <property type="component" value="Unassembled WGS sequence"/>
</dbReference>
<dbReference type="SMART" id="SM00358">
    <property type="entry name" value="DSRM"/>
    <property type="match status" value="1"/>
</dbReference>
<dbReference type="InterPro" id="IPR014720">
    <property type="entry name" value="dsRBD_dom"/>
</dbReference>
<dbReference type="GO" id="GO:0006364">
    <property type="term" value="P:rRNA processing"/>
    <property type="evidence" value="ECO:0007669"/>
    <property type="project" value="UniProtKB-UniRule"/>
</dbReference>
<organism evidence="18 19">
    <name type="scientific">Thalassotalea euphylliae</name>
    <dbReference type="NCBI Taxonomy" id="1655234"/>
    <lineage>
        <taxon>Bacteria</taxon>
        <taxon>Pseudomonadati</taxon>
        <taxon>Pseudomonadota</taxon>
        <taxon>Gammaproteobacteria</taxon>
        <taxon>Alteromonadales</taxon>
        <taxon>Colwelliaceae</taxon>
        <taxon>Thalassotalea</taxon>
    </lineage>
</organism>
<dbReference type="GO" id="GO:0005737">
    <property type="term" value="C:cytoplasm"/>
    <property type="evidence" value="ECO:0007669"/>
    <property type="project" value="UniProtKB-SubCell"/>
</dbReference>
<comment type="function">
    <text evidence="15">Digests double-stranded RNA. Involved in the processing of primary rRNA transcript to yield the immediate precursors to the large and small rRNAs (23S and 16S). Processes some mRNAs, and tRNAs when they are encoded in the rRNA operon. Processes pre-crRNA and tracrRNA of type II CRISPR loci if present in the organism.</text>
</comment>
<dbReference type="EC" id="3.1.26.3" evidence="15"/>
<evidence type="ECO:0000256" key="12">
    <source>
        <dbReference type="ARBA" id="ARBA00022801"/>
    </source>
</evidence>
<evidence type="ECO:0000256" key="2">
    <source>
        <dbReference type="ARBA" id="ARBA00004496"/>
    </source>
</evidence>
<keyword evidence="12 15" id="KW-0378">Hydrolase</keyword>
<evidence type="ECO:0000256" key="7">
    <source>
        <dbReference type="ARBA" id="ARBA00022664"/>
    </source>
</evidence>
<dbReference type="RefSeq" id="WP_116009823.1">
    <property type="nucleotide sequence ID" value="NZ_QUOU01000001.1"/>
</dbReference>
<keyword evidence="14 15" id="KW-0694">RNA-binding</keyword>
<dbReference type="EMBL" id="QUOU01000001">
    <property type="protein sequence ID" value="REL28799.1"/>
    <property type="molecule type" value="Genomic_DNA"/>
</dbReference>
<dbReference type="InterPro" id="IPR011907">
    <property type="entry name" value="RNase_III"/>
</dbReference>
<feature type="domain" description="DRBM" evidence="16">
    <location>
        <begin position="157"/>
        <end position="227"/>
    </location>
</feature>
<dbReference type="Gene3D" id="1.10.1520.10">
    <property type="entry name" value="Ribonuclease III domain"/>
    <property type="match status" value="1"/>
</dbReference>
<evidence type="ECO:0000256" key="6">
    <source>
        <dbReference type="ARBA" id="ARBA00022552"/>
    </source>
</evidence>
<protein>
    <recommendedName>
        <fullName evidence="15">Ribonuclease 3</fullName>
        <ecNumber evidence="15">3.1.26.3</ecNumber>
    </recommendedName>
    <alternativeName>
        <fullName evidence="15">Ribonuclease III</fullName>
        <shortName evidence="15">RNase III</shortName>
    </alternativeName>
</protein>
<keyword evidence="7 15" id="KW-0507">mRNA processing</keyword>
<comment type="similarity">
    <text evidence="3">Belongs to the ribonuclease III family.</text>
</comment>
<comment type="caution">
    <text evidence="18">The sequence shown here is derived from an EMBL/GenBank/DDBJ whole genome shotgun (WGS) entry which is preliminary data.</text>
</comment>
<evidence type="ECO:0000256" key="3">
    <source>
        <dbReference type="ARBA" id="ARBA00010183"/>
    </source>
</evidence>
<keyword evidence="11 15" id="KW-0255">Endonuclease</keyword>
<dbReference type="Pfam" id="PF14622">
    <property type="entry name" value="Ribonucleas_3_3"/>
    <property type="match status" value="1"/>
</dbReference>
<evidence type="ECO:0000259" key="16">
    <source>
        <dbReference type="PROSITE" id="PS50137"/>
    </source>
</evidence>
<evidence type="ECO:0000256" key="1">
    <source>
        <dbReference type="ARBA" id="ARBA00000109"/>
    </source>
</evidence>
<comment type="catalytic activity">
    <reaction evidence="1 15">
        <text>Endonucleolytic cleavage to 5'-phosphomonoester.</text>
        <dbReference type="EC" id="3.1.26.3"/>
    </reaction>
</comment>
<proteinExistence type="inferred from homology"/>
<dbReference type="GO" id="GO:0006397">
    <property type="term" value="P:mRNA processing"/>
    <property type="evidence" value="ECO:0007669"/>
    <property type="project" value="UniProtKB-UniRule"/>
</dbReference>
<evidence type="ECO:0000256" key="8">
    <source>
        <dbReference type="ARBA" id="ARBA00022694"/>
    </source>
</evidence>
<dbReference type="GO" id="GO:0003725">
    <property type="term" value="F:double-stranded RNA binding"/>
    <property type="evidence" value="ECO:0007669"/>
    <property type="project" value="TreeGrafter"/>
</dbReference>
<dbReference type="PROSITE" id="PS50137">
    <property type="entry name" value="DS_RBD"/>
    <property type="match status" value="1"/>
</dbReference>
<dbReference type="FunFam" id="1.10.1520.10:FF:000001">
    <property type="entry name" value="Ribonuclease 3"/>
    <property type="match status" value="1"/>
</dbReference>
<name>A0A3E0TWF1_9GAMM</name>
<evidence type="ECO:0000313" key="18">
    <source>
        <dbReference type="EMBL" id="REL28799.1"/>
    </source>
</evidence>
<evidence type="ECO:0000256" key="14">
    <source>
        <dbReference type="ARBA" id="ARBA00022884"/>
    </source>
</evidence>
<evidence type="ECO:0000256" key="15">
    <source>
        <dbReference type="HAMAP-Rule" id="MF_00104"/>
    </source>
</evidence>
<dbReference type="NCBIfam" id="TIGR02191">
    <property type="entry name" value="RNaseIII"/>
    <property type="match status" value="1"/>
</dbReference>
<keyword evidence="10 15" id="KW-0479">Metal-binding</keyword>
<sequence length="229" mass="25842">MRNTPEALARLSKRLGYRFTEQKLLLQALTHRSAKGLHNERLEFLGDSILGFIIAEQLYQQFPKESEGELTRMRSSLVRGVTLAQMARDFKLGEHLILGPGEKKSGGHRRDSILEDAVEAIIGAIYLDADIETCKALVLKWFAPRLGEIQPGITQKDPKTRLQEYLQARKIALPQYEVIDIKGQSHNQEFTVKCTTDINQQAIITKGSSRRKAEQAAAQQVLEMIENDS</sequence>
<dbReference type="InterPro" id="IPR000999">
    <property type="entry name" value="RNase_III_dom"/>
</dbReference>
<feature type="active site" evidence="15">
    <location>
        <position position="47"/>
    </location>
</feature>
<dbReference type="GO" id="GO:0046872">
    <property type="term" value="F:metal ion binding"/>
    <property type="evidence" value="ECO:0007669"/>
    <property type="project" value="UniProtKB-KW"/>
</dbReference>
<evidence type="ECO:0000259" key="17">
    <source>
        <dbReference type="PROSITE" id="PS50142"/>
    </source>
</evidence>
<evidence type="ECO:0000313" key="19">
    <source>
        <dbReference type="Proteomes" id="UP000256478"/>
    </source>
</evidence>
<keyword evidence="9 15" id="KW-0540">Nuclease</keyword>
<keyword evidence="8 15" id="KW-0819">tRNA processing</keyword>
<dbReference type="GO" id="GO:0042802">
    <property type="term" value="F:identical protein binding"/>
    <property type="evidence" value="ECO:0007669"/>
    <property type="project" value="UniProtKB-ARBA"/>
</dbReference>
<feature type="domain" description="RNase III" evidence="17">
    <location>
        <begin position="8"/>
        <end position="130"/>
    </location>
</feature>
<evidence type="ECO:0000256" key="5">
    <source>
        <dbReference type="ARBA" id="ARBA00022490"/>
    </source>
</evidence>
<dbReference type="GO" id="GO:0008033">
    <property type="term" value="P:tRNA processing"/>
    <property type="evidence" value="ECO:0007669"/>
    <property type="project" value="UniProtKB-KW"/>
</dbReference>
<comment type="subcellular location">
    <subcellularLocation>
        <location evidence="2 15">Cytoplasm</location>
    </subcellularLocation>
</comment>
<keyword evidence="5 15" id="KW-0963">Cytoplasm</keyword>
<dbReference type="CDD" id="cd10845">
    <property type="entry name" value="DSRM_RNAse_III_family"/>
    <property type="match status" value="1"/>
</dbReference>
<dbReference type="PANTHER" id="PTHR11207">
    <property type="entry name" value="RIBONUCLEASE III"/>
    <property type="match status" value="1"/>
</dbReference>
<dbReference type="AlphaFoldDB" id="A0A3E0TWF1"/>
<dbReference type="GO" id="GO:0004525">
    <property type="term" value="F:ribonuclease III activity"/>
    <property type="evidence" value="ECO:0007669"/>
    <property type="project" value="UniProtKB-UniRule"/>
</dbReference>
<feature type="binding site" evidence="15">
    <location>
        <position position="119"/>
    </location>
    <ligand>
        <name>Mg(2+)</name>
        <dbReference type="ChEBI" id="CHEBI:18420"/>
    </ligand>
</feature>
<dbReference type="InterPro" id="IPR036389">
    <property type="entry name" value="RNase_III_sf"/>
</dbReference>
<keyword evidence="15" id="KW-0699">rRNA-binding</keyword>
<feature type="binding site" evidence="15">
    <location>
        <position position="116"/>
    </location>
    <ligand>
        <name>Mg(2+)</name>
        <dbReference type="ChEBI" id="CHEBI:18420"/>
    </ligand>
</feature>
<dbReference type="HAMAP" id="MF_00104">
    <property type="entry name" value="RNase_III"/>
    <property type="match status" value="1"/>
</dbReference>
<dbReference type="CDD" id="cd00593">
    <property type="entry name" value="RIBOc"/>
    <property type="match status" value="1"/>
</dbReference>
<keyword evidence="6 15" id="KW-0698">rRNA processing</keyword>
<dbReference type="OrthoDB" id="9805026at2"/>
<dbReference type="GO" id="GO:0010468">
    <property type="term" value="P:regulation of gene expression"/>
    <property type="evidence" value="ECO:0007669"/>
    <property type="project" value="TreeGrafter"/>
</dbReference>
<keyword evidence="13 15" id="KW-0460">Magnesium</keyword>
<feature type="active site" evidence="15">
    <location>
        <position position="119"/>
    </location>
</feature>
<comment type="subunit">
    <text evidence="4 15">Homodimer.</text>
</comment>